<gene>
    <name evidence="2" type="ORF">QE382_004732</name>
</gene>
<dbReference type="InterPro" id="IPR017850">
    <property type="entry name" value="Alkaline_phosphatase_core_sf"/>
</dbReference>
<feature type="chain" id="PRO_5046392036" description="DUF4983 domain-containing protein" evidence="1">
    <location>
        <begin position="29"/>
        <end position="588"/>
    </location>
</feature>
<evidence type="ECO:0000313" key="3">
    <source>
        <dbReference type="Proteomes" id="UP001244640"/>
    </source>
</evidence>
<protein>
    <recommendedName>
        <fullName evidence="4">DUF4983 domain-containing protein</fullName>
    </recommendedName>
</protein>
<accession>A0ABU0UD03</accession>
<keyword evidence="1" id="KW-0732">Signal</keyword>
<dbReference type="PROSITE" id="PS51257">
    <property type="entry name" value="PROKAR_LIPOPROTEIN"/>
    <property type="match status" value="1"/>
</dbReference>
<name>A0ABU0UD03_9SPHI</name>
<dbReference type="SUPFAM" id="SSF53649">
    <property type="entry name" value="Alkaline phosphatase-like"/>
    <property type="match status" value="1"/>
</dbReference>
<dbReference type="Proteomes" id="UP001244640">
    <property type="component" value="Unassembled WGS sequence"/>
</dbReference>
<proteinExistence type="predicted"/>
<evidence type="ECO:0000313" key="2">
    <source>
        <dbReference type="EMBL" id="MDQ1152748.1"/>
    </source>
</evidence>
<dbReference type="InterPro" id="IPR002591">
    <property type="entry name" value="Phosphodiest/P_Trfase"/>
</dbReference>
<reference evidence="2 3" key="1">
    <citation type="submission" date="2023-07" db="EMBL/GenBank/DDBJ databases">
        <title>Functional and genomic diversity of the sorghum phyllosphere microbiome.</title>
        <authorList>
            <person name="Shade A."/>
        </authorList>
    </citation>
    <scope>NUCLEOTIDE SEQUENCE [LARGE SCALE GENOMIC DNA]</scope>
    <source>
        <strain evidence="2 3">SORGH_AS_0892</strain>
    </source>
</reference>
<organism evidence="2 3">
    <name type="scientific">Sphingobacterium zeae</name>
    <dbReference type="NCBI Taxonomy" id="1776859"/>
    <lineage>
        <taxon>Bacteria</taxon>
        <taxon>Pseudomonadati</taxon>
        <taxon>Bacteroidota</taxon>
        <taxon>Sphingobacteriia</taxon>
        <taxon>Sphingobacteriales</taxon>
        <taxon>Sphingobacteriaceae</taxon>
        <taxon>Sphingobacterium</taxon>
    </lineage>
</organism>
<dbReference type="RefSeq" id="WP_307187952.1">
    <property type="nucleotide sequence ID" value="NZ_JAUTBA010000001.1"/>
</dbReference>
<dbReference type="SUPFAM" id="SSF49899">
    <property type="entry name" value="Concanavalin A-like lectins/glucanases"/>
    <property type="match status" value="1"/>
</dbReference>
<dbReference type="Pfam" id="PF01663">
    <property type="entry name" value="Phosphodiest"/>
    <property type="match status" value="1"/>
</dbReference>
<dbReference type="Pfam" id="PF13385">
    <property type="entry name" value="Laminin_G_3"/>
    <property type="match status" value="1"/>
</dbReference>
<feature type="signal peptide" evidence="1">
    <location>
        <begin position="1"/>
        <end position="28"/>
    </location>
</feature>
<dbReference type="EMBL" id="JAUTBA010000001">
    <property type="protein sequence ID" value="MDQ1152748.1"/>
    <property type="molecule type" value="Genomic_DNA"/>
</dbReference>
<dbReference type="Gene3D" id="2.60.120.200">
    <property type="match status" value="1"/>
</dbReference>
<comment type="caution">
    <text evidence="2">The sequence shown here is derived from an EMBL/GenBank/DDBJ whole genome shotgun (WGS) entry which is preliminary data.</text>
</comment>
<dbReference type="InterPro" id="IPR013320">
    <property type="entry name" value="ConA-like_dom_sf"/>
</dbReference>
<dbReference type="Gene3D" id="3.40.720.10">
    <property type="entry name" value="Alkaline Phosphatase, subunit A"/>
    <property type="match status" value="1"/>
</dbReference>
<evidence type="ECO:0000256" key="1">
    <source>
        <dbReference type="SAM" id="SignalP"/>
    </source>
</evidence>
<sequence length="588" mass="64429">MKRKYRLKKLALIALGAVFTLASCTKYANPAAVYEDYDQGVDQTVKRRVLFISIDGAVGLEMKKIMPTNIAELLKTSKYSFEAIANENTKDAATWMSMMSGVNQDKHQIEDDSYIPKPDENDPHHNASGYPSILYRISTISPTIKTYVVARDQAITTKLLVSADEATSVNSDEEVKNKVIELLGKKNPGLAVVQFKDVLQAGIAGGFSSGNSGYVDAVKKVDGYIGEIMKALKARKNYPYENWLVIVTSNHGGTDRVYGGDSYAERNIFAIFQNNNFKQLELKADIMKSMRFYGFYDAGQTSFGGYGPNAFRGRNNPVLANESIYEVAKTGELTVEAKIKMNPVDGKFDYASNAPFLGKNAARTGSTAGWAFFKSGSALTFFVADGSTNVQPGMGPVSSAGEWTHIAATVAKVNNVPTVKVYVNGLKTGEATSTTMNLNNVTSTTGLTFGYFPYIFSGLAVDMQLCDVHIYNKAMDEATLKKNANRVGIPDAELTNPNLVGYWPMDGLVSNSFMNKVAGNPSIAAQGASRLVLSGNTLPFVDQNNTVLIQPADMFTQIFYWLELQAQKDWNLDGQVFLNKYEIEFLKP</sequence>
<keyword evidence="3" id="KW-1185">Reference proteome</keyword>
<evidence type="ECO:0008006" key="4">
    <source>
        <dbReference type="Google" id="ProtNLM"/>
    </source>
</evidence>